<evidence type="ECO:0000256" key="4">
    <source>
        <dbReference type="PROSITE-ProRule" id="PRU00042"/>
    </source>
</evidence>
<feature type="compositionally biased region" description="Basic and acidic residues" evidence="6">
    <location>
        <begin position="50"/>
        <end position="118"/>
    </location>
</feature>
<dbReference type="Pfam" id="PF01585">
    <property type="entry name" value="G-patch"/>
    <property type="match status" value="1"/>
</dbReference>
<feature type="compositionally biased region" description="Basic and acidic residues" evidence="6">
    <location>
        <begin position="170"/>
        <end position="186"/>
    </location>
</feature>
<feature type="domain" description="RRM" evidence="7">
    <location>
        <begin position="238"/>
        <end position="324"/>
    </location>
</feature>
<evidence type="ECO:0000259" key="7">
    <source>
        <dbReference type="PROSITE" id="PS50102"/>
    </source>
</evidence>
<dbReference type="PROSITE" id="PS50102">
    <property type="entry name" value="RRM"/>
    <property type="match status" value="2"/>
</dbReference>
<accession>A0AAN9TCH4</accession>
<keyword evidence="4" id="KW-0863">Zinc-finger</keyword>
<name>A0AAN9TCH4_9HEMI</name>
<dbReference type="GO" id="GO:0000398">
    <property type="term" value="P:mRNA splicing, via spliceosome"/>
    <property type="evidence" value="ECO:0007669"/>
    <property type="project" value="TreeGrafter"/>
</dbReference>
<dbReference type="InterPro" id="IPR012677">
    <property type="entry name" value="Nucleotide-bd_a/b_plait_sf"/>
</dbReference>
<dbReference type="PROSITE" id="PS50157">
    <property type="entry name" value="ZINC_FINGER_C2H2_2"/>
    <property type="match status" value="1"/>
</dbReference>
<feature type="compositionally biased region" description="Basic and acidic residues" evidence="6">
    <location>
        <begin position="215"/>
        <end position="230"/>
    </location>
</feature>
<keyword evidence="2 5" id="KW-0694">RNA-binding</keyword>
<feature type="compositionally biased region" description="Basic and acidic residues" evidence="6">
    <location>
        <begin position="15"/>
        <end position="37"/>
    </location>
</feature>
<comment type="caution">
    <text evidence="10">The sequence shown here is derived from an EMBL/GenBank/DDBJ whole genome shotgun (WGS) entry which is preliminary data.</text>
</comment>
<evidence type="ECO:0000313" key="11">
    <source>
        <dbReference type="Proteomes" id="UP001367676"/>
    </source>
</evidence>
<keyword evidence="4" id="KW-0862">Zinc</keyword>
<dbReference type="InterPro" id="IPR035979">
    <property type="entry name" value="RBD_domain_sf"/>
</dbReference>
<feature type="region of interest" description="Disordered" evidence="6">
    <location>
        <begin position="204"/>
        <end position="232"/>
    </location>
</feature>
<dbReference type="InterPro" id="IPR013087">
    <property type="entry name" value="Znf_C2H2_type"/>
</dbReference>
<evidence type="ECO:0008006" key="12">
    <source>
        <dbReference type="Google" id="ProtNLM"/>
    </source>
</evidence>
<feature type="domain" description="C2H2-type" evidence="8">
    <location>
        <begin position="796"/>
        <end position="821"/>
    </location>
</feature>
<dbReference type="AlphaFoldDB" id="A0AAN9TCH4"/>
<dbReference type="CDD" id="cd12313">
    <property type="entry name" value="RRM1_RRM2_RBM5_like"/>
    <property type="match status" value="1"/>
</dbReference>
<dbReference type="Proteomes" id="UP001367676">
    <property type="component" value="Unassembled WGS sequence"/>
</dbReference>
<keyword evidence="4" id="KW-0479">Metal-binding</keyword>
<dbReference type="InterPro" id="IPR000467">
    <property type="entry name" value="G_patch_dom"/>
</dbReference>
<dbReference type="Gene3D" id="3.30.70.330">
    <property type="match status" value="2"/>
</dbReference>
<protein>
    <recommendedName>
        <fullName evidence="12">RNA-binding protein 5</fullName>
    </recommendedName>
</protein>
<dbReference type="SMART" id="SM00360">
    <property type="entry name" value="RRM"/>
    <property type="match status" value="2"/>
</dbReference>
<evidence type="ECO:0000259" key="8">
    <source>
        <dbReference type="PROSITE" id="PS50157"/>
    </source>
</evidence>
<comment type="subcellular location">
    <subcellularLocation>
        <location evidence="1">Nucleus</location>
    </subcellularLocation>
</comment>
<dbReference type="InterPro" id="IPR000504">
    <property type="entry name" value="RRM_dom"/>
</dbReference>
<reference evidence="10 11" key="1">
    <citation type="submission" date="2024-03" db="EMBL/GenBank/DDBJ databases">
        <title>Adaptation during the transition from Ophiocordyceps entomopathogen to insect associate is accompanied by gene loss and intensified selection.</title>
        <authorList>
            <person name="Ward C.M."/>
            <person name="Onetto C.A."/>
            <person name="Borneman A.R."/>
        </authorList>
    </citation>
    <scope>NUCLEOTIDE SEQUENCE [LARGE SCALE GENOMIC DNA]</scope>
    <source>
        <strain evidence="10">AWRI1</strain>
        <tissue evidence="10">Single Adult Female</tissue>
    </source>
</reference>
<dbReference type="PANTHER" id="PTHR13948">
    <property type="entry name" value="RNA-BINDING PROTEIN"/>
    <property type="match status" value="1"/>
</dbReference>
<feature type="region of interest" description="Disordered" evidence="6">
    <location>
        <begin position="1"/>
        <end position="186"/>
    </location>
</feature>
<dbReference type="Pfam" id="PF17780">
    <property type="entry name" value="OCRE"/>
    <property type="match status" value="1"/>
</dbReference>
<dbReference type="InterPro" id="IPR041591">
    <property type="entry name" value="OCRE"/>
</dbReference>
<feature type="compositionally biased region" description="Basic and acidic residues" evidence="6">
    <location>
        <begin position="133"/>
        <end position="148"/>
    </location>
</feature>
<evidence type="ECO:0000256" key="3">
    <source>
        <dbReference type="ARBA" id="ARBA00023242"/>
    </source>
</evidence>
<dbReference type="GO" id="GO:0005634">
    <property type="term" value="C:nucleus"/>
    <property type="evidence" value="ECO:0007669"/>
    <property type="project" value="UniProtKB-SubCell"/>
</dbReference>
<feature type="domain" description="G-patch" evidence="9">
    <location>
        <begin position="892"/>
        <end position="938"/>
    </location>
</feature>
<keyword evidence="11" id="KW-1185">Reference proteome</keyword>
<feature type="compositionally biased region" description="Polar residues" evidence="6">
    <location>
        <begin position="644"/>
        <end position="657"/>
    </location>
</feature>
<dbReference type="Gene3D" id="4.10.1060.10">
    <property type="entry name" value="Zinc finger, RanBP2-type"/>
    <property type="match status" value="1"/>
</dbReference>
<keyword evidence="3" id="KW-0539">Nucleus</keyword>
<dbReference type="PROSITE" id="PS50174">
    <property type="entry name" value="G_PATCH"/>
    <property type="match status" value="1"/>
</dbReference>
<organism evidence="10 11">
    <name type="scientific">Parthenolecanium corni</name>
    <dbReference type="NCBI Taxonomy" id="536013"/>
    <lineage>
        <taxon>Eukaryota</taxon>
        <taxon>Metazoa</taxon>
        <taxon>Ecdysozoa</taxon>
        <taxon>Arthropoda</taxon>
        <taxon>Hexapoda</taxon>
        <taxon>Insecta</taxon>
        <taxon>Pterygota</taxon>
        <taxon>Neoptera</taxon>
        <taxon>Paraneoptera</taxon>
        <taxon>Hemiptera</taxon>
        <taxon>Sternorrhyncha</taxon>
        <taxon>Coccoidea</taxon>
        <taxon>Coccidae</taxon>
        <taxon>Parthenolecanium</taxon>
    </lineage>
</organism>
<dbReference type="EMBL" id="JBBCAQ010000033">
    <property type="protein sequence ID" value="KAK7582733.1"/>
    <property type="molecule type" value="Genomic_DNA"/>
</dbReference>
<dbReference type="SUPFAM" id="SSF54928">
    <property type="entry name" value="RNA-binding domain, RBD"/>
    <property type="match status" value="2"/>
</dbReference>
<dbReference type="Pfam" id="PF00076">
    <property type="entry name" value="RRM_1"/>
    <property type="match status" value="1"/>
</dbReference>
<sequence length="966" mass="109977">MSSYADPYVRNSSYEYRERSVRSPDREYSRSYRERSGSSDAYYSGSSSARYRDRSPRDYHRSPRDERRKSYHRSSRERELSCERDYERERERDRDRDRHRDRDRDRERDRGRERERSYSRGRRSPWLNDSDDERPRYSSRDRHYEERRDKRRRRSYDDDRSSRGGSYDSSRSKRDSDYDRSSSRSSRGVKDDWLAHVWGDGARPESFGGGGSSSMDHDGGGPYEHFDRSSYKSQTPNKTLIIRGLTPYVTERDIREEIVRAGGAPRDIRLIRKKDTGSSRGFAFVEFGSTEEARSMVERHDGEFRLLDQRVIMQYSIQRDFEKEVSADWYCRCSALNFKRREFCYKCGSDRRSGECSDSEETSSHPTHTVMLKGLDSSTTEENVLKAIQTLSSLAIRSVRIGRDKVTNISRGVCYMEMNNVSDAMYLHNTLLTERLRINGRLVHVSYCKSIPVSTAVSTSGASNAGNAAIAAAQWSHQKNNDSSSHYTLQDVPRLAEYSASVYAKTPVEREAYIKHYTEYYTKVINEGGVIPSLDGVGSNPSSTGYQDAALADSIGPASAVVSAAPSSLPMAPSNELPSGKGEYCYPVPDVSTYQYDKTSGYYYDPKTTLYYDANSQYYFNSKINKFLYWDGNRRTYLLAPTGDQASNGPNTANAFQPGNEGDAKSTDDERRGGNKGEDKDKVKVAKRIAKDMEKWAKTLNHKKEIAKQNLIATQATPLLKTQGAADIGYTVGVLGRKDSNQALVNAYLGPNPGPVAAANDSLVAEYGQGSDSEDDSDELHQQHLQDDEHVDWSKMACLLCKRAFPSRETLLKHQQLSDLHKLNLEAFYRSIGISMEDAEQRSVQYRDRAKERRLKYNEPDVPPTNRLKENYMRARQATISYEEPTRMKIGGDNVGNKLLQKMGWQEGMGLGKSNQGRTDIIQAEARPMSVGLGIRTQGVTPGPGETYKDCVKKMMRSRYEEVDNR</sequence>
<dbReference type="GO" id="GO:0008270">
    <property type="term" value="F:zinc ion binding"/>
    <property type="evidence" value="ECO:0007669"/>
    <property type="project" value="UniProtKB-KW"/>
</dbReference>
<dbReference type="PANTHER" id="PTHR13948:SF3">
    <property type="entry name" value="FI21118P1"/>
    <property type="match status" value="1"/>
</dbReference>
<dbReference type="GO" id="GO:0003723">
    <property type="term" value="F:RNA binding"/>
    <property type="evidence" value="ECO:0007669"/>
    <property type="project" value="UniProtKB-UniRule"/>
</dbReference>
<feature type="compositionally biased region" description="Basic and acidic residues" evidence="6">
    <location>
        <begin position="662"/>
        <end position="683"/>
    </location>
</feature>
<evidence type="ECO:0000256" key="1">
    <source>
        <dbReference type="ARBA" id="ARBA00004123"/>
    </source>
</evidence>
<evidence type="ECO:0000259" key="9">
    <source>
        <dbReference type="PROSITE" id="PS50174"/>
    </source>
</evidence>
<feature type="domain" description="RRM" evidence="7">
    <location>
        <begin position="368"/>
        <end position="450"/>
    </location>
</feature>
<evidence type="ECO:0000256" key="6">
    <source>
        <dbReference type="SAM" id="MobiDB-lite"/>
    </source>
</evidence>
<evidence type="ECO:0000313" key="10">
    <source>
        <dbReference type="EMBL" id="KAK7582733.1"/>
    </source>
</evidence>
<feature type="region of interest" description="Disordered" evidence="6">
    <location>
        <begin position="641"/>
        <end position="683"/>
    </location>
</feature>
<dbReference type="SMART" id="SM00443">
    <property type="entry name" value="G_patch"/>
    <property type="match status" value="1"/>
</dbReference>
<dbReference type="CDD" id="cd16167">
    <property type="entry name" value="OCRE_RBM10"/>
    <property type="match status" value="1"/>
</dbReference>
<gene>
    <name evidence="10" type="ORF">V9T40_014178</name>
</gene>
<proteinExistence type="predicted"/>
<feature type="compositionally biased region" description="Low complexity" evidence="6">
    <location>
        <begin position="38"/>
        <end position="49"/>
    </location>
</feature>
<dbReference type="InterPro" id="IPR035618">
    <property type="entry name" value="RBM10_OCRE"/>
</dbReference>
<evidence type="ECO:0000256" key="5">
    <source>
        <dbReference type="PROSITE-ProRule" id="PRU00176"/>
    </source>
</evidence>
<evidence type="ECO:0000256" key="2">
    <source>
        <dbReference type="ARBA" id="ARBA00022884"/>
    </source>
</evidence>